<dbReference type="CDD" id="cd01650">
    <property type="entry name" value="RT_nLTR_like"/>
    <property type="match status" value="1"/>
</dbReference>
<dbReference type="Gene3D" id="3.60.10.10">
    <property type="entry name" value="Endonuclease/exonuclease/phosphatase"/>
    <property type="match status" value="1"/>
</dbReference>
<dbReference type="AlphaFoldDB" id="A0A151RWQ0"/>
<dbReference type="PROSITE" id="PS50878">
    <property type="entry name" value="RT_POL"/>
    <property type="match status" value="1"/>
</dbReference>
<dbReference type="PANTHER" id="PTHR33116">
    <property type="entry name" value="REVERSE TRANSCRIPTASE ZINC-BINDING DOMAIN-CONTAINING PROTEIN-RELATED-RELATED"/>
    <property type="match status" value="1"/>
</dbReference>
<organism evidence="2 3">
    <name type="scientific">Cajanus cajan</name>
    <name type="common">Pigeon pea</name>
    <name type="synonym">Cajanus indicus</name>
    <dbReference type="NCBI Taxonomy" id="3821"/>
    <lineage>
        <taxon>Eukaryota</taxon>
        <taxon>Viridiplantae</taxon>
        <taxon>Streptophyta</taxon>
        <taxon>Embryophyta</taxon>
        <taxon>Tracheophyta</taxon>
        <taxon>Spermatophyta</taxon>
        <taxon>Magnoliopsida</taxon>
        <taxon>eudicotyledons</taxon>
        <taxon>Gunneridae</taxon>
        <taxon>Pentapetalae</taxon>
        <taxon>rosids</taxon>
        <taxon>fabids</taxon>
        <taxon>Fabales</taxon>
        <taxon>Fabaceae</taxon>
        <taxon>Papilionoideae</taxon>
        <taxon>50 kb inversion clade</taxon>
        <taxon>NPAAA clade</taxon>
        <taxon>indigoferoid/millettioid clade</taxon>
        <taxon>Phaseoleae</taxon>
        <taxon>Cajanus</taxon>
    </lineage>
</organism>
<sequence>MNIKKVITLPWLVIGDFNEIISVDEVRGGIFVPYMAARMINVIDTCQLMDIGCSGTKFTWIRVNKGTRMAKRLDRALADSAWLVTFPEAYAEALCRVYSDHCPILVRSGGIKDNHRDRPFRFQAAWTSHKDYNQVVRKAWEKRSPNLCLSLKQVEEDSLKFNKEVFGNIFKRKSRVIARLNSVHKALEEHDSSDLNQLEKALQDEYNNILLQEEYIWFQKSREQWVRFGDRNTKFFHTQTLVRRKRNKIHGLYLNDGTWTTDPDTLRRYAKEYYIELFTNNITCSPPLFQVQRCPQLNEEAYNRLLNPVIYDEVKQVITKMSPLKAPGPDGFQAFFYKKFWPIVGRDLHNLVQKAFSQGRADQGLLDTHIVLIPKSENPMHFKDFKPISLCDVTYKVISKVLVDRIRPYLSSIIGPFQSSFIPGRGTSDNLILAQEAVHNIHNDKSRKGMIMVKIDLEKAYDRVSWSFLRETLDLFGFPRLITQLIMWGVTGPDLKILWNGSSLEGFAPSRGLRQGDPLSPYLFVLCMERLALKVSELVDINSWKPAHLSRGGPPLSHLMFADDLLLFGEATEDQARVMERTLEEFCRASGLKINQQKSKFVCSKNISNSRLEELEKLLGIKKANSLGKYLGHNLISGRATNKDFEHVINKVRSRIASWKGKLLNRAGRTCLAKSVITSIPVYTMQAYWLPQRTCDLLNQLYRRCIWSKDGTSHSWNLVNWSQVTKPKAHGGLGIREARNMNIALLGKLIWKYIMNPETPWVKFLKHKYLKSNSILIPLTFKCPSYIWKSINKAVEFLKSGFKPKLGTGGSSVFYDNWLGVGPLYTKVPFVHISDTQLNLVDLWANNEWNLPILHTNITKDIEQKILRVKIPLTPVGQDTFRWSKTH</sequence>
<dbReference type="SUPFAM" id="SSF56219">
    <property type="entry name" value="DNase I-like"/>
    <property type="match status" value="1"/>
</dbReference>
<evidence type="ECO:0000259" key="1">
    <source>
        <dbReference type="PROSITE" id="PS50878"/>
    </source>
</evidence>
<dbReference type="EMBL" id="KQ483541">
    <property type="protein sequence ID" value="KYP46979.1"/>
    <property type="molecule type" value="Genomic_DNA"/>
</dbReference>
<dbReference type="Gene3D" id="3.30.70.270">
    <property type="match status" value="1"/>
</dbReference>
<evidence type="ECO:0000313" key="3">
    <source>
        <dbReference type="Proteomes" id="UP000075243"/>
    </source>
</evidence>
<dbReference type="GO" id="GO:0003964">
    <property type="term" value="F:RNA-directed DNA polymerase activity"/>
    <property type="evidence" value="ECO:0007669"/>
    <property type="project" value="UniProtKB-KW"/>
</dbReference>
<name>A0A151RWQ0_CAJCA</name>
<reference evidence="2" key="1">
    <citation type="journal article" date="2012" name="Nat. Biotechnol.">
        <title>Draft genome sequence of pigeonpea (Cajanus cajan), an orphan legume crop of resource-poor farmers.</title>
        <authorList>
            <person name="Varshney R.K."/>
            <person name="Chen W."/>
            <person name="Li Y."/>
            <person name="Bharti A.K."/>
            <person name="Saxena R.K."/>
            <person name="Schlueter J.A."/>
            <person name="Donoghue M.T."/>
            <person name="Azam S."/>
            <person name="Fan G."/>
            <person name="Whaley A.M."/>
            <person name="Farmer A.D."/>
            <person name="Sheridan J."/>
            <person name="Iwata A."/>
            <person name="Tuteja R."/>
            <person name="Penmetsa R.V."/>
            <person name="Wu W."/>
            <person name="Upadhyaya H.D."/>
            <person name="Yang S.P."/>
            <person name="Shah T."/>
            <person name="Saxena K.B."/>
            <person name="Michael T."/>
            <person name="McCombie W.R."/>
            <person name="Yang B."/>
            <person name="Zhang G."/>
            <person name="Yang H."/>
            <person name="Wang J."/>
            <person name="Spillane C."/>
            <person name="Cook D.R."/>
            <person name="May G.D."/>
            <person name="Xu X."/>
            <person name="Jackson S.A."/>
        </authorList>
    </citation>
    <scope>NUCLEOTIDE SEQUENCE [LARGE SCALE GENOMIC DNA]</scope>
</reference>
<protein>
    <submittedName>
        <fullName evidence="2">LINE-1 reverse transcriptase isogeny</fullName>
    </submittedName>
</protein>
<keyword evidence="2" id="KW-0808">Transferase</keyword>
<keyword evidence="3" id="KW-1185">Reference proteome</keyword>
<proteinExistence type="predicted"/>
<dbReference type="InterPro" id="IPR043128">
    <property type="entry name" value="Rev_trsase/Diguanyl_cyclase"/>
</dbReference>
<dbReference type="OMA" id="ACIFERI"/>
<dbReference type="Gramene" id="C.cajan_35057.t">
    <property type="protein sequence ID" value="C.cajan_35057.t.cds1"/>
    <property type="gene ID" value="C.cajan_35057"/>
</dbReference>
<keyword evidence="2" id="KW-0548">Nucleotidyltransferase</keyword>
<dbReference type="InterPro" id="IPR000477">
    <property type="entry name" value="RT_dom"/>
</dbReference>
<dbReference type="PANTHER" id="PTHR33116:SF70">
    <property type="entry name" value="NON-LTR RETROELEMENT REVERSE TRANSCRIPTASE-LIKE PROTEIN"/>
    <property type="match status" value="1"/>
</dbReference>
<dbReference type="Proteomes" id="UP000075243">
    <property type="component" value="Unassembled WGS sequence"/>
</dbReference>
<keyword evidence="2" id="KW-0695">RNA-directed DNA polymerase</keyword>
<dbReference type="InterPro" id="IPR043502">
    <property type="entry name" value="DNA/RNA_pol_sf"/>
</dbReference>
<gene>
    <name evidence="2" type="ORF">KK1_031402</name>
</gene>
<dbReference type="InterPro" id="IPR036691">
    <property type="entry name" value="Endo/exonu/phosph_ase_sf"/>
</dbReference>
<evidence type="ECO:0000313" key="2">
    <source>
        <dbReference type="EMBL" id="KYP46979.1"/>
    </source>
</evidence>
<dbReference type="Pfam" id="PF00078">
    <property type="entry name" value="RVT_1"/>
    <property type="match status" value="1"/>
</dbReference>
<feature type="domain" description="Reverse transcriptase" evidence="1">
    <location>
        <begin position="354"/>
        <end position="635"/>
    </location>
</feature>
<accession>A0A151RWQ0</accession>
<dbReference type="SUPFAM" id="SSF56672">
    <property type="entry name" value="DNA/RNA polymerases"/>
    <property type="match status" value="1"/>
</dbReference>